<dbReference type="Pfam" id="PF00121">
    <property type="entry name" value="TIM"/>
    <property type="match status" value="1"/>
</dbReference>
<reference evidence="5" key="1">
    <citation type="journal article" date="2015" name="J. Eukaryot. Microbiol.">
        <title>Evolutionary History of the Enzymes Involved in the Calvin-Benson Cycle in Euglenids.</title>
        <authorList>
            <person name="Markunas C.M."/>
            <person name="Triemer R.E."/>
        </authorList>
    </citation>
    <scope>NUCLEOTIDE SEQUENCE</scope>
</reference>
<proteinExistence type="evidence at transcript level"/>
<dbReference type="GO" id="GO:0006094">
    <property type="term" value="P:gluconeogenesis"/>
    <property type="evidence" value="ECO:0007669"/>
    <property type="project" value="UniProtKB-UniPathway"/>
</dbReference>
<dbReference type="NCBIfam" id="TIGR00419">
    <property type="entry name" value="tim"/>
    <property type="match status" value="1"/>
</dbReference>
<dbReference type="GO" id="GO:0005829">
    <property type="term" value="C:cytosol"/>
    <property type="evidence" value="ECO:0007669"/>
    <property type="project" value="TreeGrafter"/>
</dbReference>
<dbReference type="FunFam" id="3.20.20.70:FF:000025">
    <property type="entry name" value="Triosephosphate isomerase"/>
    <property type="match status" value="1"/>
</dbReference>
<dbReference type="SUPFAM" id="SSF51351">
    <property type="entry name" value="Triosephosphate isomerase (TIM)"/>
    <property type="match status" value="1"/>
</dbReference>
<dbReference type="InterPro" id="IPR022896">
    <property type="entry name" value="TrioseP_Isoase_bac/euk"/>
</dbReference>
<dbReference type="UniPathway" id="UPA00138"/>
<dbReference type="PANTHER" id="PTHR21139:SF2">
    <property type="entry name" value="TRIOSEPHOSPHATE ISOMERASE"/>
    <property type="match status" value="1"/>
</dbReference>
<keyword evidence="4" id="KW-0324">Glycolysis</keyword>
<keyword evidence="3 4" id="KW-0413">Isomerase</keyword>
<dbReference type="GO" id="GO:0019563">
    <property type="term" value="P:glycerol catabolic process"/>
    <property type="evidence" value="ECO:0007669"/>
    <property type="project" value="TreeGrafter"/>
</dbReference>
<comment type="pathway">
    <text evidence="4">Carbohydrate degradation; glycolysis; D-glyceraldehyde 3-phosphate from glycerone phosphate: step 1/1.</text>
</comment>
<evidence type="ECO:0000256" key="3">
    <source>
        <dbReference type="ARBA" id="ARBA00023235"/>
    </source>
</evidence>
<comment type="catalytic activity">
    <reaction evidence="4">
        <text>D-glyceraldehyde 3-phosphate = dihydroxyacetone phosphate</text>
        <dbReference type="Rhea" id="RHEA:18585"/>
        <dbReference type="ChEBI" id="CHEBI:57642"/>
        <dbReference type="ChEBI" id="CHEBI:59776"/>
        <dbReference type="EC" id="5.3.1.1"/>
    </reaction>
</comment>
<feature type="non-terminal residue" evidence="5">
    <location>
        <position position="1"/>
    </location>
</feature>
<comment type="pathway">
    <text evidence="4">Carbohydrate biosynthesis; gluconeogenesis.</text>
</comment>
<dbReference type="EMBL" id="KT718644">
    <property type="protein sequence ID" value="ALR69548.1"/>
    <property type="molecule type" value="mRNA"/>
</dbReference>
<dbReference type="PANTHER" id="PTHR21139">
    <property type="entry name" value="TRIOSEPHOSPHATE ISOMERASE"/>
    <property type="match status" value="1"/>
</dbReference>
<dbReference type="CDD" id="cd00311">
    <property type="entry name" value="TIM"/>
    <property type="match status" value="1"/>
</dbReference>
<dbReference type="PROSITE" id="PS51440">
    <property type="entry name" value="TIM_2"/>
    <property type="match status" value="1"/>
</dbReference>
<dbReference type="GO" id="GO:0006096">
    <property type="term" value="P:glycolytic process"/>
    <property type="evidence" value="ECO:0007669"/>
    <property type="project" value="UniProtKB-UniPathway"/>
</dbReference>
<name>A0A0S3IU74_9EUGL</name>
<organism evidence="5">
    <name type="scientific">Rhabdomonas costata</name>
    <dbReference type="NCBI Taxonomy" id="118010"/>
    <lineage>
        <taxon>Eukaryota</taxon>
        <taxon>Discoba</taxon>
        <taxon>Euglenozoa</taxon>
        <taxon>Euglenida</taxon>
        <taxon>Spirocuta</taxon>
        <taxon>Aphagea</taxon>
        <taxon>Rhabdomonadales</taxon>
        <taxon>Astasiidae</taxon>
        <taxon>Rhabdomonas</taxon>
    </lineage>
</organism>
<protein>
    <recommendedName>
        <fullName evidence="4">Triosephosphate isomerase</fullName>
        <ecNumber evidence="4">5.3.1.1</ecNumber>
    </recommendedName>
</protein>
<dbReference type="InterPro" id="IPR020861">
    <property type="entry name" value="Triosephosphate_isomerase_AS"/>
</dbReference>
<keyword evidence="4" id="KW-0312">Gluconeogenesis</keyword>
<evidence type="ECO:0000256" key="1">
    <source>
        <dbReference type="ARBA" id="ARBA00007422"/>
    </source>
</evidence>
<dbReference type="GO" id="GO:0004807">
    <property type="term" value="F:triose-phosphate isomerase activity"/>
    <property type="evidence" value="ECO:0007669"/>
    <property type="project" value="UniProtKB-EC"/>
</dbReference>
<dbReference type="Gene3D" id="3.20.20.70">
    <property type="entry name" value="Aldolase class I"/>
    <property type="match status" value="1"/>
</dbReference>
<sequence>MPIRPIVGGNWKCNGKLGENAALVKAFNAASITNDVDVVVCPTLLHLHSVKEALTNPKIAVGAQNCIIKAGAFTGEVNADQLIDFGIKWVILGHSERREYYAETDDIVGQKVAAALAAGLKVIACIGEKLSEREANKTVEVCTRQLAAIAAHVKDWTNVVIAYEPIWAIGTGKTASPDQAEEVHSAIRQWFREKVSESVAAGMRIMYGGSANEKNAAELYSKPNINGFLVGGASLKPTFIDIVVACSTCK</sequence>
<comment type="subunit">
    <text evidence="2">Homodimer.</text>
</comment>
<accession>A0A0S3IU74</accession>
<dbReference type="EC" id="5.3.1.1" evidence="4"/>
<evidence type="ECO:0000256" key="4">
    <source>
        <dbReference type="RuleBase" id="RU363013"/>
    </source>
</evidence>
<feature type="non-terminal residue" evidence="5">
    <location>
        <position position="250"/>
    </location>
</feature>
<dbReference type="InterPro" id="IPR035990">
    <property type="entry name" value="TIM_sf"/>
</dbReference>
<dbReference type="InterPro" id="IPR013785">
    <property type="entry name" value="Aldolase_TIM"/>
</dbReference>
<evidence type="ECO:0000313" key="5">
    <source>
        <dbReference type="EMBL" id="ALR69548.1"/>
    </source>
</evidence>
<dbReference type="UniPathway" id="UPA00109">
    <property type="reaction ID" value="UER00189"/>
</dbReference>
<dbReference type="GO" id="GO:0046166">
    <property type="term" value="P:glyceraldehyde-3-phosphate biosynthetic process"/>
    <property type="evidence" value="ECO:0007669"/>
    <property type="project" value="TreeGrafter"/>
</dbReference>
<comment type="similarity">
    <text evidence="1 4">Belongs to the triosephosphate isomerase family.</text>
</comment>
<dbReference type="PROSITE" id="PS00171">
    <property type="entry name" value="TIM_1"/>
    <property type="match status" value="1"/>
</dbReference>
<dbReference type="HAMAP" id="MF_00147_B">
    <property type="entry name" value="TIM_B"/>
    <property type="match status" value="1"/>
</dbReference>
<evidence type="ECO:0000256" key="2">
    <source>
        <dbReference type="ARBA" id="ARBA00011738"/>
    </source>
</evidence>
<dbReference type="AlphaFoldDB" id="A0A0S3IU74"/>
<dbReference type="InterPro" id="IPR000652">
    <property type="entry name" value="Triosephosphate_isomerase"/>
</dbReference>